<dbReference type="Proteomes" id="UP000044841">
    <property type="component" value="Unassembled WGS sequence"/>
</dbReference>
<feature type="compositionally biased region" description="Polar residues" evidence="1">
    <location>
        <begin position="65"/>
        <end position="77"/>
    </location>
</feature>
<dbReference type="InterPro" id="IPR045338">
    <property type="entry name" value="DUF6535"/>
</dbReference>
<keyword evidence="2" id="KW-0472">Membrane</keyword>
<keyword evidence="2" id="KW-0812">Transmembrane</keyword>
<feature type="transmembrane region" description="Helical" evidence="2">
    <location>
        <begin position="297"/>
        <end position="321"/>
    </location>
</feature>
<dbReference type="AlphaFoldDB" id="A0A0K6FUN0"/>
<evidence type="ECO:0000256" key="1">
    <source>
        <dbReference type="SAM" id="MobiDB-lite"/>
    </source>
</evidence>
<sequence length="352" mass="39262">MGKRRASFLVVNFASDFNRVKHAGREQITRPPPSKFDHTEMSLLIPTNLSNASKGKRKPDKKNTTFDYKSSASVQEGNESENELLDPGDQPNADGKARKPDERPRKRAPVPVALVNPDPVQMMEPDEYGAELGKEARVWKIYVQETDKWDKELVDGWNKSLDVILVFAALFSTVSTSFLIESSGMLKQDPNDVSATALVAISQALLTIANNSSADMRNSPFSPPDASSSFVAPHHAVIVNALWFLSLSLSVATSLLAMLAKDWCHSFIANRTGHPWDQALRRQRKWVKIEQCKMQELITVLPSLIHLSLLLFAIGLCIYVWDLNMTAAVPVPDGKFYEAFPVHHDHIYDPAI</sequence>
<feature type="compositionally biased region" description="Basic and acidic residues" evidence="1">
    <location>
        <begin position="95"/>
        <end position="104"/>
    </location>
</feature>
<gene>
    <name evidence="4" type="ORF">RSOLAG22IIIB_08685</name>
</gene>
<keyword evidence="2" id="KW-1133">Transmembrane helix</keyword>
<dbReference type="EMBL" id="CYGV01000957">
    <property type="protein sequence ID" value="CUA69764.1"/>
    <property type="molecule type" value="Genomic_DNA"/>
</dbReference>
<evidence type="ECO:0000313" key="4">
    <source>
        <dbReference type="EMBL" id="CUA69764.1"/>
    </source>
</evidence>
<reference evidence="4 5" key="1">
    <citation type="submission" date="2015-07" db="EMBL/GenBank/DDBJ databases">
        <authorList>
            <person name="Noorani M."/>
        </authorList>
    </citation>
    <scope>NUCLEOTIDE SEQUENCE [LARGE SCALE GENOMIC DNA]</scope>
    <source>
        <strain evidence="4">BBA 69670</strain>
    </source>
</reference>
<keyword evidence="5" id="KW-1185">Reference proteome</keyword>
<proteinExistence type="predicted"/>
<evidence type="ECO:0000259" key="3">
    <source>
        <dbReference type="Pfam" id="PF20153"/>
    </source>
</evidence>
<protein>
    <recommendedName>
        <fullName evidence="3">DUF6535 domain-containing protein</fullName>
    </recommendedName>
</protein>
<evidence type="ECO:0000313" key="5">
    <source>
        <dbReference type="Proteomes" id="UP000044841"/>
    </source>
</evidence>
<name>A0A0K6FUN0_9AGAM</name>
<organism evidence="4 5">
    <name type="scientific">Rhizoctonia solani</name>
    <dbReference type="NCBI Taxonomy" id="456999"/>
    <lineage>
        <taxon>Eukaryota</taxon>
        <taxon>Fungi</taxon>
        <taxon>Dikarya</taxon>
        <taxon>Basidiomycota</taxon>
        <taxon>Agaricomycotina</taxon>
        <taxon>Agaricomycetes</taxon>
        <taxon>Cantharellales</taxon>
        <taxon>Ceratobasidiaceae</taxon>
        <taxon>Rhizoctonia</taxon>
    </lineage>
</organism>
<evidence type="ECO:0000256" key="2">
    <source>
        <dbReference type="SAM" id="Phobius"/>
    </source>
</evidence>
<feature type="domain" description="DUF6535" evidence="3">
    <location>
        <begin position="139"/>
        <end position="321"/>
    </location>
</feature>
<feature type="transmembrane region" description="Helical" evidence="2">
    <location>
        <begin position="161"/>
        <end position="180"/>
    </location>
</feature>
<dbReference type="Pfam" id="PF20153">
    <property type="entry name" value="DUF6535"/>
    <property type="match status" value="1"/>
</dbReference>
<feature type="transmembrane region" description="Helical" evidence="2">
    <location>
        <begin position="237"/>
        <end position="260"/>
    </location>
</feature>
<accession>A0A0K6FUN0</accession>
<feature type="region of interest" description="Disordered" evidence="1">
    <location>
        <begin position="22"/>
        <end position="111"/>
    </location>
</feature>